<dbReference type="Proteomes" id="UP000704960">
    <property type="component" value="Unassembled WGS sequence"/>
</dbReference>
<dbReference type="EMBL" id="JACQMJ010000005">
    <property type="protein sequence ID" value="MBI4132214.1"/>
    <property type="molecule type" value="Genomic_DNA"/>
</dbReference>
<feature type="domain" description="BON" evidence="1">
    <location>
        <begin position="72"/>
        <end position="111"/>
    </location>
</feature>
<accession>A0A932YWJ1</accession>
<name>A0A932YWJ1_9BACT</name>
<gene>
    <name evidence="2" type="ORF">HY474_01135</name>
</gene>
<proteinExistence type="predicted"/>
<dbReference type="Pfam" id="PF04972">
    <property type="entry name" value="BON"/>
    <property type="match status" value="1"/>
</dbReference>
<evidence type="ECO:0000259" key="1">
    <source>
        <dbReference type="Pfam" id="PF04972"/>
    </source>
</evidence>
<organism evidence="2 3">
    <name type="scientific">Candidatus Sungiibacteriota bacterium</name>
    <dbReference type="NCBI Taxonomy" id="2750080"/>
    <lineage>
        <taxon>Bacteria</taxon>
        <taxon>Candidatus Sungiibacteriota</taxon>
    </lineage>
</organism>
<dbReference type="InterPro" id="IPR007055">
    <property type="entry name" value="BON_dom"/>
</dbReference>
<dbReference type="AlphaFoldDB" id="A0A932YWJ1"/>
<reference evidence="2" key="1">
    <citation type="submission" date="2020-07" db="EMBL/GenBank/DDBJ databases">
        <title>Huge and variable diversity of episymbiotic CPR bacteria and DPANN archaea in groundwater ecosystems.</title>
        <authorList>
            <person name="He C.Y."/>
            <person name="Keren R."/>
            <person name="Whittaker M."/>
            <person name="Farag I.F."/>
            <person name="Doudna J."/>
            <person name="Cate J.H.D."/>
            <person name="Banfield J.F."/>
        </authorList>
    </citation>
    <scope>NUCLEOTIDE SEQUENCE</scope>
    <source>
        <strain evidence="2">NC_groundwater_1226_Ag_S-0.1um_59_124</strain>
    </source>
</reference>
<comment type="caution">
    <text evidence="2">The sequence shown here is derived from an EMBL/GenBank/DDBJ whole genome shotgun (WGS) entry which is preliminary data.</text>
</comment>
<protein>
    <submittedName>
        <fullName evidence="2">BON domain-containing protein</fullName>
    </submittedName>
</protein>
<evidence type="ECO:0000313" key="2">
    <source>
        <dbReference type="EMBL" id="MBI4132214.1"/>
    </source>
</evidence>
<evidence type="ECO:0000313" key="3">
    <source>
        <dbReference type="Proteomes" id="UP000704960"/>
    </source>
</evidence>
<sequence length="124" mass="13786">MRCPVCGERINGDAATCTHHYWREPNWAEGNRIRCNCLHRGENPERLPGASLFPRLILALGEAGLPQVIVDDTYDGTVLLIGTVDSAEKKALAEKIAQSVYPAREIDSRLESAEDEKTEQRRPG</sequence>